<evidence type="ECO:0000256" key="2">
    <source>
        <dbReference type="SAM" id="MobiDB-lite"/>
    </source>
</evidence>
<dbReference type="Proteomes" id="UP000265520">
    <property type="component" value="Unassembled WGS sequence"/>
</dbReference>
<reference evidence="3 4" key="1">
    <citation type="journal article" date="2018" name="Front. Plant Sci.">
        <title>Red Clover (Trifolium pratense) and Zigzag Clover (T. medium) - A Picture of Genomic Similarities and Differences.</title>
        <authorList>
            <person name="Dluhosova J."/>
            <person name="Istvanek J."/>
            <person name="Nedelnik J."/>
            <person name="Repkova J."/>
        </authorList>
    </citation>
    <scope>NUCLEOTIDE SEQUENCE [LARGE SCALE GENOMIC DNA]</scope>
    <source>
        <strain evidence="4">cv. 10/8</strain>
        <tissue evidence="3">Leaf</tissue>
    </source>
</reference>
<feature type="region of interest" description="Disordered" evidence="2">
    <location>
        <begin position="1"/>
        <end position="39"/>
    </location>
</feature>
<proteinExistence type="predicted"/>
<protein>
    <submittedName>
        <fullName evidence="3">Uncharacterized protein</fullName>
    </submittedName>
</protein>
<name>A0A392M1Z3_9FABA</name>
<comment type="subcellular location">
    <subcellularLocation>
        <location evidence="1">Membrane</location>
        <topology evidence="1">Multi-pass membrane protein</topology>
    </subcellularLocation>
</comment>
<dbReference type="Pfam" id="PF05758">
    <property type="entry name" value="Ycf1"/>
    <property type="match status" value="1"/>
</dbReference>
<feature type="compositionally biased region" description="Basic and acidic residues" evidence="2">
    <location>
        <begin position="13"/>
        <end position="39"/>
    </location>
</feature>
<organism evidence="3 4">
    <name type="scientific">Trifolium medium</name>
    <dbReference type="NCBI Taxonomy" id="97028"/>
    <lineage>
        <taxon>Eukaryota</taxon>
        <taxon>Viridiplantae</taxon>
        <taxon>Streptophyta</taxon>
        <taxon>Embryophyta</taxon>
        <taxon>Tracheophyta</taxon>
        <taxon>Spermatophyta</taxon>
        <taxon>Magnoliopsida</taxon>
        <taxon>eudicotyledons</taxon>
        <taxon>Gunneridae</taxon>
        <taxon>Pentapetalae</taxon>
        <taxon>rosids</taxon>
        <taxon>fabids</taxon>
        <taxon>Fabales</taxon>
        <taxon>Fabaceae</taxon>
        <taxon>Papilionoideae</taxon>
        <taxon>50 kb inversion clade</taxon>
        <taxon>NPAAA clade</taxon>
        <taxon>Hologalegina</taxon>
        <taxon>IRL clade</taxon>
        <taxon>Trifolieae</taxon>
        <taxon>Trifolium</taxon>
    </lineage>
</organism>
<dbReference type="InterPro" id="IPR008896">
    <property type="entry name" value="TIC214"/>
</dbReference>
<feature type="non-terminal residue" evidence="3">
    <location>
        <position position="1"/>
    </location>
</feature>
<sequence length="174" mass="20178">APETNSSNLNNLNDKKDENTNDKKDENINDKKNEAKPEKPTEYALVYYSREPDYCRELIRGSMRNQRRKTVTWKLLQGNVHSPIFMELKDVSKELVGDLFDDIYQSLKEYFGKPATETEMFDLQQRIRTNLIILSILSLLRGKPVSGCLILVLPIIMYVGFRPRLTALITYFGL</sequence>
<accession>A0A392M1Z3</accession>
<gene>
    <name evidence="3" type="ORF">A2U01_0001394</name>
</gene>
<evidence type="ECO:0000313" key="3">
    <source>
        <dbReference type="EMBL" id="MCH80624.1"/>
    </source>
</evidence>
<dbReference type="EMBL" id="LXQA010001273">
    <property type="protein sequence ID" value="MCH80624.1"/>
    <property type="molecule type" value="Genomic_DNA"/>
</dbReference>
<dbReference type="GO" id="GO:0016020">
    <property type="term" value="C:membrane"/>
    <property type="evidence" value="ECO:0007669"/>
    <property type="project" value="UniProtKB-SubCell"/>
</dbReference>
<comment type="caution">
    <text evidence="3">The sequence shown here is derived from an EMBL/GenBank/DDBJ whole genome shotgun (WGS) entry which is preliminary data.</text>
</comment>
<evidence type="ECO:0000256" key="1">
    <source>
        <dbReference type="ARBA" id="ARBA00004141"/>
    </source>
</evidence>
<keyword evidence="4" id="KW-1185">Reference proteome</keyword>
<feature type="compositionally biased region" description="Low complexity" evidence="2">
    <location>
        <begin position="1"/>
        <end position="12"/>
    </location>
</feature>
<evidence type="ECO:0000313" key="4">
    <source>
        <dbReference type="Proteomes" id="UP000265520"/>
    </source>
</evidence>
<dbReference type="AlphaFoldDB" id="A0A392M1Z3"/>